<dbReference type="AlphaFoldDB" id="A0A0C3DCC7"/>
<dbReference type="EMBL" id="KN822173">
    <property type="protein sequence ID" value="KIM53726.1"/>
    <property type="molecule type" value="Genomic_DNA"/>
</dbReference>
<proteinExistence type="predicted"/>
<dbReference type="PANTHER" id="PTHR13134">
    <property type="entry name" value="TRAFFICKING PROTEIN PARTICLE COMPLEX SUBUNIT 13"/>
    <property type="match status" value="1"/>
</dbReference>
<dbReference type="InterPro" id="IPR055429">
    <property type="entry name" value="TRAPPC13_M"/>
</dbReference>
<dbReference type="InterPro" id="IPR010378">
    <property type="entry name" value="TRAPPC13"/>
</dbReference>
<dbReference type="STRING" id="1036808.A0A0C3DCC7"/>
<name>A0A0C3DCC7_9AGAM</name>
<evidence type="ECO:0000256" key="1">
    <source>
        <dbReference type="SAM" id="MobiDB-lite"/>
    </source>
</evidence>
<evidence type="ECO:0000259" key="2">
    <source>
        <dbReference type="Pfam" id="PF06159"/>
    </source>
</evidence>
<feature type="domain" description="Trafficking protein particle complex subunit 13 N-terminal" evidence="2">
    <location>
        <begin position="9"/>
        <end position="188"/>
    </location>
</feature>
<accession>A0A0C3DCC7</accession>
<evidence type="ECO:0000313" key="5">
    <source>
        <dbReference type="Proteomes" id="UP000053989"/>
    </source>
</evidence>
<dbReference type="GO" id="GO:1990072">
    <property type="term" value="C:TRAPPIII protein complex"/>
    <property type="evidence" value="ECO:0007669"/>
    <property type="project" value="TreeGrafter"/>
</dbReference>
<dbReference type="Pfam" id="PF06159">
    <property type="entry name" value="TRAPPC13_N"/>
    <property type="match status" value="1"/>
</dbReference>
<dbReference type="Proteomes" id="UP000053989">
    <property type="component" value="Unassembled WGS sequence"/>
</dbReference>
<dbReference type="InterPro" id="IPR055427">
    <property type="entry name" value="TRAPPC13_N"/>
</dbReference>
<reference evidence="5" key="2">
    <citation type="submission" date="2015-01" db="EMBL/GenBank/DDBJ databases">
        <title>Evolutionary Origins and Diversification of the Mycorrhizal Mutualists.</title>
        <authorList>
            <consortium name="DOE Joint Genome Institute"/>
            <consortium name="Mycorrhizal Genomics Consortium"/>
            <person name="Kohler A."/>
            <person name="Kuo A."/>
            <person name="Nagy L.G."/>
            <person name="Floudas D."/>
            <person name="Copeland A."/>
            <person name="Barry K.W."/>
            <person name="Cichocki N."/>
            <person name="Veneault-Fourrey C."/>
            <person name="LaButti K."/>
            <person name="Lindquist E.A."/>
            <person name="Lipzen A."/>
            <person name="Lundell T."/>
            <person name="Morin E."/>
            <person name="Murat C."/>
            <person name="Riley R."/>
            <person name="Ohm R."/>
            <person name="Sun H."/>
            <person name="Tunlid A."/>
            <person name="Henrissat B."/>
            <person name="Grigoriev I.V."/>
            <person name="Hibbett D.S."/>
            <person name="Martin F."/>
        </authorList>
    </citation>
    <scope>NUCLEOTIDE SEQUENCE [LARGE SCALE GENOMIC DNA]</scope>
    <source>
        <strain evidence="5">Foug A</strain>
    </source>
</reference>
<dbReference type="OrthoDB" id="10250284at2759"/>
<feature type="compositionally biased region" description="Pro residues" evidence="1">
    <location>
        <begin position="370"/>
        <end position="383"/>
    </location>
</feature>
<gene>
    <name evidence="4" type="ORF">SCLCIDRAFT_1222593</name>
</gene>
<dbReference type="PANTHER" id="PTHR13134:SF3">
    <property type="entry name" value="TRAFFICKING PROTEIN PARTICLE COMPLEX SUBUNIT 13"/>
    <property type="match status" value="1"/>
</dbReference>
<reference evidence="4 5" key="1">
    <citation type="submission" date="2014-04" db="EMBL/GenBank/DDBJ databases">
        <authorList>
            <consortium name="DOE Joint Genome Institute"/>
            <person name="Kuo A."/>
            <person name="Kohler A."/>
            <person name="Nagy L.G."/>
            <person name="Floudas D."/>
            <person name="Copeland A."/>
            <person name="Barry K.W."/>
            <person name="Cichocki N."/>
            <person name="Veneault-Fourrey C."/>
            <person name="LaButti K."/>
            <person name="Lindquist E.A."/>
            <person name="Lipzen A."/>
            <person name="Lundell T."/>
            <person name="Morin E."/>
            <person name="Murat C."/>
            <person name="Sun H."/>
            <person name="Tunlid A."/>
            <person name="Henrissat B."/>
            <person name="Grigoriev I.V."/>
            <person name="Hibbett D.S."/>
            <person name="Martin F."/>
            <person name="Nordberg H.P."/>
            <person name="Cantor M.N."/>
            <person name="Hua S.X."/>
        </authorList>
    </citation>
    <scope>NUCLEOTIDE SEQUENCE [LARGE SCALE GENOMIC DNA]</scope>
    <source>
        <strain evidence="4 5">Foug A</strain>
    </source>
</reference>
<keyword evidence="5" id="KW-1185">Reference proteome</keyword>
<evidence type="ECO:0000313" key="4">
    <source>
        <dbReference type="EMBL" id="KIM53726.1"/>
    </source>
</evidence>
<feature type="region of interest" description="Disordered" evidence="1">
    <location>
        <begin position="326"/>
        <end position="406"/>
    </location>
</feature>
<dbReference type="HOGENOM" id="CLU_390303_0_0_1"/>
<organism evidence="4 5">
    <name type="scientific">Scleroderma citrinum Foug A</name>
    <dbReference type="NCBI Taxonomy" id="1036808"/>
    <lineage>
        <taxon>Eukaryota</taxon>
        <taxon>Fungi</taxon>
        <taxon>Dikarya</taxon>
        <taxon>Basidiomycota</taxon>
        <taxon>Agaricomycotina</taxon>
        <taxon>Agaricomycetes</taxon>
        <taxon>Agaricomycetidae</taxon>
        <taxon>Boletales</taxon>
        <taxon>Sclerodermatineae</taxon>
        <taxon>Sclerodermataceae</taxon>
        <taxon>Scleroderma</taxon>
    </lineage>
</organism>
<dbReference type="Pfam" id="PF23647">
    <property type="entry name" value="TRAPPC13_M"/>
    <property type="match status" value="1"/>
</dbReference>
<dbReference type="InParanoid" id="A0A0C3DCC7"/>
<sequence length="640" mass="69348">MASVDGQGHLLSLKVMRVSRPGLASVWEPFYSSSSSFSARSTASILSLQGRTPLPGHPKTLRDLTHVSEFLTLPVAFGAIQLGETFSSCLCVNNEATTDVEDVSIKVEMHTANAKILLAEVRGVDGKVGVGDSLEVVVYHEVKELGQHVLSCTVNYRLPNGFRHAPGPAEGTNDPALQGFRKYYKFVVTNPLSVKTKVNIPKSPSALLDPVEREKVFLEIHIQNTTPEPMWFARISFECADGWTAIDMNQSGAITASNENAQLFSGSMALLQPQAIRQYIYVLSPTAIPTFPVPPQPGSSIPLGRLDISWRSQFGEPGRLLTSMLSRRVPGLPPPPSSVIQQPPSAIPPYLQRGGTPSSSPRAHSVQLPPSRPTSPSPVPHRPNSPFRNRPTPIPRAQSPAGSISSPLQAARPLIVPDQTPDIQVDLIVIQSASKLIYVGKPFKMGFMLTVSAAIPKGTQHQTVSIVVQHLQPPRVPDAPESPSAMIVGPHREPHTSHVKGMQASHRTSSDYALLASPSTHVSNEGDTLLSLPPPHFETVDQARDSKLKGCDFLGPSTIVLDPIQLIPSGPGDVQPITTEGSQQFELTFLPLQTGYFCVGGLRILVVDHELTEERGVQHVVTEPKMLKEYDVIGEIWVRS</sequence>
<protein>
    <submittedName>
        <fullName evidence="4">Uncharacterized protein</fullName>
    </submittedName>
</protein>
<evidence type="ECO:0000259" key="3">
    <source>
        <dbReference type="Pfam" id="PF23647"/>
    </source>
</evidence>
<feature type="domain" description="Trafficking protein particle complex subunit 13 middle" evidence="3">
    <location>
        <begin position="192"/>
        <end position="330"/>
    </location>
</feature>